<comment type="similarity">
    <text evidence="2">Belongs to the GSP F family.</text>
</comment>
<dbReference type="AlphaFoldDB" id="A0A2M6IUZ5"/>
<dbReference type="InterPro" id="IPR003004">
    <property type="entry name" value="GspF/PilC"/>
</dbReference>
<dbReference type="FunFam" id="1.20.81.30:FF:000001">
    <property type="entry name" value="Type II secretion system protein F"/>
    <property type="match status" value="2"/>
</dbReference>
<evidence type="ECO:0000313" key="10">
    <source>
        <dbReference type="EMBL" id="PIQ73746.1"/>
    </source>
</evidence>
<dbReference type="PANTHER" id="PTHR30012:SF0">
    <property type="entry name" value="TYPE II SECRETION SYSTEM PROTEIN F-RELATED"/>
    <property type="match status" value="1"/>
</dbReference>
<dbReference type="PRINTS" id="PR00812">
    <property type="entry name" value="BCTERIALGSPF"/>
</dbReference>
<dbReference type="InterPro" id="IPR042094">
    <property type="entry name" value="T2SS_GspF_sf"/>
</dbReference>
<comment type="caution">
    <text evidence="10">The sequence shown here is derived from an EMBL/GenBank/DDBJ whole genome shotgun (WGS) entry which is preliminary data.</text>
</comment>
<gene>
    <name evidence="10" type="ORF">COV58_00900</name>
</gene>
<dbReference type="Proteomes" id="UP000231056">
    <property type="component" value="Unassembled WGS sequence"/>
</dbReference>
<proteinExistence type="inferred from homology"/>
<keyword evidence="7 8" id="KW-0472">Membrane</keyword>
<dbReference type="PANTHER" id="PTHR30012">
    <property type="entry name" value="GENERAL SECRETION PATHWAY PROTEIN"/>
    <property type="match status" value="1"/>
</dbReference>
<dbReference type="GO" id="GO:0005886">
    <property type="term" value="C:plasma membrane"/>
    <property type="evidence" value="ECO:0007669"/>
    <property type="project" value="UniProtKB-SubCell"/>
</dbReference>
<keyword evidence="3" id="KW-1003">Cell membrane</keyword>
<dbReference type="InterPro" id="IPR018076">
    <property type="entry name" value="T2SS_GspF_dom"/>
</dbReference>
<keyword evidence="4" id="KW-0997">Cell inner membrane</keyword>
<evidence type="ECO:0000256" key="1">
    <source>
        <dbReference type="ARBA" id="ARBA00004429"/>
    </source>
</evidence>
<feature type="domain" description="Type II secretion system protein GspF" evidence="9">
    <location>
        <begin position="67"/>
        <end position="189"/>
    </location>
</feature>
<evidence type="ECO:0000313" key="11">
    <source>
        <dbReference type="Proteomes" id="UP000231056"/>
    </source>
</evidence>
<sequence length="400" mass="44638">MIYQYTALRNTEKVKGELEAGSPKEVAESLKLNKLFPIDIREKKPSPLKGLNSMFNKVAFQDVTYMTRQFAIMLNAGLTLIDSISIIKKQVAKPALSNMLTEIDKNLRDGKTFSQSLTKYPKQFSHFYVALVRSGEASGKLDQILGKLAEHLESQRAFQQKIRNALIYPTVIILAMVSMMFIMFTFVMPKLLSLYDNFQVELPKSTQNIMAVSNFMEANWVWVLIGIIAFIIALSRAAKTEKGKVLIDTYVFKLPVLGNIVKTAGLVDATRTMSILISSGVPILDSLLIVKDVNSNILFKKAFERITKKVERGISIGTAMTTEPIFPESLVQMTIVGEQTGHLDETLLKLAEYFQTESEMAIKGMLTLIEPLILIFLGLSVGFLVMAIISPIFTLTGSMQ</sequence>
<feature type="domain" description="Type II secretion system protein GspF" evidence="9">
    <location>
        <begin position="270"/>
        <end position="391"/>
    </location>
</feature>
<evidence type="ECO:0000256" key="3">
    <source>
        <dbReference type="ARBA" id="ARBA00022475"/>
    </source>
</evidence>
<protein>
    <recommendedName>
        <fullName evidence="9">Type II secretion system protein GspF domain-containing protein</fullName>
    </recommendedName>
</protein>
<keyword evidence="5 8" id="KW-0812">Transmembrane</keyword>
<keyword evidence="6 8" id="KW-1133">Transmembrane helix</keyword>
<accession>A0A2M6IUZ5</accession>
<feature type="transmembrane region" description="Helical" evidence="8">
    <location>
        <begin position="220"/>
        <end position="238"/>
    </location>
</feature>
<evidence type="ECO:0000256" key="8">
    <source>
        <dbReference type="SAM" id="Phobius"/>
    </source>
</evidence>
<evidence type="ECO:0000256" key="5">
    <source>
        <dbReference type="ARBA" id="ARBA00022692"/>
    </source>
</evidence>
<dbReference type="EMBL" id="PCVM01000017">
    <property type="protein sequence ID" value="PIQ73746.1"/>
    <property type="molecule type" value="Genomic_DNA"/>
</dbReference>
<comment type="subcellular location">
    <subcellularLocation>
        <location evidence="1">Cell inner membrane</location>
        <topology evidence="1">Multi-pass membrane protein</topology>
    </subcellularLocation>
</comment>
<evidence type="ECO:0000256" key="6">
    <source>
        <dbReference type="ARBA" id="ARBA00022989"/>
    </source>
</evidence>
<feature type="transmembrane region" description="Helical" evidence="8">
    <location>
        <begin position="165"/>
        <end position="188"/>
    </location>
</feature>
<feature type="transmembrane region" description="Helical" evidence="8">
    <location>
        <begin position="372"/>
        <end position="393"/>
    </location>
</feature>
<evidence type="ECO:0000256" key="7">
    <source>
        <dbReference type="ARBA" id="ARBA00023136"/>
    </source>
</evidence>
<evidence type="ECO:0000256" key="2">
    <source>
        <dbReference type="ARBA" id="ARBA00005745"/>
    </source>
</evidence>
<reference evidence="10 11" key="1">
    <citation type="submission" date="2017-09" db="EMBL/GenBank/DDBJ databases">
        <title>Depth-based differentiation of microbial function through sediment-hosted aquifers and enrichment of novel symbionts in the deep terrestrial subsurface.</title>
        <authorList>
            <person name="Probst A.J."/>
            <person name="Ladd B."/>
            <person name="Jarett J.K."/>
            <person name="Geller-Mcgrath D.E."/>
            <person name="Sieber C.M."/>
            <person name="Emerson J.B."/>
            <person name="Anantharaman K."/>
            <person name="Thomas B.C."/>
            <person name="Malmstrom R."/>
            <person name="Stieglmeier M."/>
            <person name="Klingl A."/>
            <person name="Woyke T."/>
            <person name="Ryan C.M."/>
            <person name="Banfield J.F."/>
        </authorList>
    </citation>
    <scope>NUCLEOTIDE SEQUENCE [LARGE SCALE GENOMIC DNA]</scope>
    <source>
        <strain evidence="10">CG11_big_fil_rev_8_21_14_0_20_36_8</strain>
    </source>
</reference>
<evidence type="ECO:0000259" key="9">
    <source>
        <dbReference type="Pfam" id="PF00482"/>
    </source>
</evidence>
<evidence type="ECO:0000256" key="4">
    <source>
        <dbReference type="ARBA" id="ARBA00022519"/>
    </source>
</evidence>
<dbReference type="Gene3D" id="1.20.81.30">
    <property type="entry name" value="Type II secretion system (T2SS), domain F"/>
    <property type="match status" value="2"/>
</dbReference>
<organism evidence="10 11">
    <name type="scientific">Candidatus Roizmanbacteria bacterium CG11_big_fil_rev_8_21_14_0_20_36_8</name>
    <dbReference type="NCBI Taxonomy" id="1974856"/>
    <lineage>
        <taxon>Bacteria</taxon>
        <taxon>Candidatus Roizmaniibacteriota</taxon>
    </lineage>
</organism>
<name>A0A2M6IUZ5_9BACT</name>
<dbReference type="Pfam" id="PF00482">
    <property type="entry name" value="T2SSF"/>
    <property type="match status" value="2"/>
</dbReference>